<name>A0ABQ4CJQ6_9ACTN</name>
<proteinExistence type="inferred from homology"/>
<dbReference type="RefSeq" id="WP_203710978.1">
    <property type="nucleotide sequence ID" value="NZ_BONE01000005.1"/>
</dbReference>
<evidence type="ECO:0000313" key="3">
    <source>
        <dbReference type="EMBL" id="GIF71508.1"/>
    </source>
</evidence>
<comment type="similarity">
    <text evidence="2">Belongs to the UreD family.</text>
</comment>
<comment type="function">
    <text evidence="2">Required for maturation of urease via the functional incorporation of the urease nickel metallocenter.</text>
</comment>
<organism evidence="3 4">
    <name type="scientific">Asanoa siamensis</name>
    <dbReference type="NCBI Taxonomy" id="926357"/>
    <lineage>
        <taxon>Bacteria</taxon>
        <taxon>Bacillati</taxon>
        <taxon>Actinomycetota</taxon>
        <taxon>Actinomycetes</taxon>
        <taxon>Micromonosporales</taxon>
        <taxon>Micromonosporaceae</taxon>
        <taxon>Asanoa</taxon>
    </lineage>
</organism>
<gene>
    <name evidence="2 3" type="primary">ureD</name>
    <name evidence="3" type="ORF">Asi02nite_10260</name>
</gene>
<keyword evidence="1 2" id="KW-0143">Chaperone</keyword>
<dbReference type="HAMAP" id="MF_01384">
    <property type="entry name" value="UreD"/>
    <property type="match status" value="1"/>
</dbReference>
<evidence type="ECO:0000256" key="1">
    <source>
        <dbReference type="ARBA" id="ARBA00023186"/>
    </source>
</evidence>
<comment type="subcellular location">
    <subcellularLocation>
        <location evidence="2">Cytoplasm</location>
    </subcellularLocation>
</comment>
<dbReference type="Pfam" id="PF01774">
    <property type="entry name" value="UreD"/>
    <property type="match status" value="1"/>
</dbReference>
<sequence length="245" mass="25131">MRAEARVVAEADGRGGTRLTTVHGEPPLLPRRTGHRAGAAEVHLVGGAAGPLGGDTLSLHLEVGPGAHLVVRTVAASLAQPSNPPAPSVLTVTATVHGRLVYLPEPTVAVDGCDHHTMSIVDLGDGAELLWREELVTGRHGEPPGDLCTTTTIRGAARTILRHDLAIGPRTPTWNSPAVLHDARAAGTLVIVGPQAPARTVLMSPTAALMPLGNHPNAAMISATAPDAPSLRKALDGAIGYHTGT</sequence>
<evidence type="ECO:0000313" key="4">
    <source>
        <dbReference type="Proteomes" id="UP000604117"/>
    </source>
</evidence>
<accession>A0ABQ4CJQ6</accession>
<reference evidence="3 4" key="1">
    <citation type="submission" date="2021-01" db="EMBL/GenBank/DDBJ databases">
        <title>Whole genome shotgun sequence of Asanoa siamensis NBRC 107932.</title>
        <authorList>
            <person name="Komaki H."/>
            <person name="Tamura T."/>
        </authorList>
    </citation>
    <scope>NUCLEOTIDE SEQUENCE [LARGE SCALE GENOMIC DNA]</scope>
    <source>
        <strain evidence="3 4">NBRC 107932</strain>
    </source>
</reference>
<dbReference type="EMBL" id="BONE01000005">
    <property type="protein sequence ID" value="GIF71508.1"/>
    <property type="molecule type" value="Genomic_DNA"/>
</dbReference>
<dbReference type="InterPro" id="IPR002669">
    <property type="entry name" value="UreD"/>
</dbReference>
<comment type="subunit">
    <text evidence="2">UreD, UreF and UreG form a complex that acts as a GTP-hydrolysis-dependent molecular chaperone, activating the urease apoprotein by helping to assemble the nickel containing metallocenter of UreC. The UreE protein probably delivers the nickel.</text>
</comment>
<keyword evidence="2" id="KW-0996">Nickel insertion</keyword>
<dbReference type="Proteomes" id="UP000604117">
    <property type="component" value="Unassembled WGS sequence"/>
</dbReference>
<keyword evidence="2" id="KW-0963">Cytoplasm</keyword>
<comment type="caution">
    <text evidence="3">The sequence shown here is derived from an EMBL/GenBank/DDBJ whole genome shotgun (WGS) entry which is preliminary data.</text>
</comment>
<keyword evidence="4" id="KW-1185">Reference proteome</keyword>
<protein>
    <recommendedName>
        <fullName evidence="2">Urease accessory protein UreD</fullName>
    </recommendedName>
</protein>
<evidence type="ECO:0000256" key="2">
    <source>
        <dbReference type="HAMAP-Rule" id="MF_01384"/>
    </source>
</evidence>